<keyword evidence="7 9" id="KW-0067">ATP-binding</keyword>
<evidence type="ECO:0000313" key="14">
    <source>
        <dbReference type="Proteomes" id="UP000669317"/>
    </source>
</evidence>
<evidence type="ECO:0000256" key="7">
    <source>
        <dbReference type="ARBA" id="ARBA00022840"/>
    </source>
</evidence>
<comment type="cofactor">
    <cofactor evidence="9">
        <name>Mg(2+)</name>
        <dbReference type="ChEBI" id="CHEBI:18420"/>
    </cofactor>
    <cofactor evidence="9">
        <name>Mn(2+)</name>
        <dbReference type="ChEBI" id="CHEBI:29035"/>
    </cofactor>
    <text evidence="9">Mg(2+). Can also accept Mn(2+).</text>
</comment>
<evidence type="ECO:0000313" key="11">
    <source>
        <dbReference type="EMBL" id="MBP0111538.1"/>
    </source>
</evidence>
<dbReference type="GO" id="GO:0000287">
    <property type="term" value="F:magnesium ion binding"/>
    <property type="evidence" value="ECO:0007669"/>
    <property type="project" value="UniProtKB-UniRule"/>
</dbReference>
<comment type="pathway">
    <text evidence="9">Metabolic intermediate biosynthesis; acetyl-CoA biosynthesis; acetyl-CoA from acetate: step 1/2.</text>
</comment>
<dbReference type="RefSeq" id="WP_122404805.1">
    <property type="nucleotide sequence ID" value="NZ_JAGIKT010000018.1"/>
</dbReference>
<evidence type="ECO:0000256" key="4">
    <source>
        <dbReference type="ARBA" id="ARBA00022723"/>
    </source>
</evidence>
<feature type="binding site" evidence="9">
    <location>
        <begin position="327"/>
        <end position="331"/>
    </location>
    <ligand>
        <name>ATP</name>
        <dbReference type="ChEBI" id="CHEBI:30616"/>
    </ligand>
</feature>
<dbReference type="InterPro" id="IPR004372">
    <property type="entry name" value="Ac/propionate_kinase"/>
</dbReference>
<dbReference type="OrthoDB" id="9802453at2"/>
<organism evidence="12 13">
    <name type="scientific">Bradyrhizobium vignae</name>
    <dbReference type="NCBI Taxonomy" id="1549949"/>
    <lineage>
        <taxon>Bacteria</taxon>
        <taxon>Pseudomonadati</taxon>
        <taxon>Pseudomonadota</taxon>
        <taxon>Alphaproteobacteria</taxon>
        <taxon>Hyphomicrobiales</taxon>
        <taxon>Nitrobacteraceae</taxon>
        <taxon>Bradyrhizobium</taxon>
    </lineage>
</organism>
<keyword evidence="14" id="KW-1185">Reference proteome</keyword>
<dbReference type="InterPro" id="IPR043129">
    <property type="entry name" value="ATPase_NBD"/>
</dbReference>
<dbReference type="GO" id="GO:0005524">
    <property type="term" value="F:ATP binding"/>
    <property type="evidence" value="ECO:0007669"/>
    <property type="project" value="UniProtKB-KW"/>
</dbReference>
<evidence type="ECO:0000256" key="1">
    <source>
        <dbReference type="ARBA" id="ARBA00008748"/>
    </source>
</evidence>
<dbReference type="GO" id="GO:0005829">
    <property type="term" value="C:cytosol"/>
    <property type="evidence" value="ECO:0007669"/>
    <property type="project" value="TreeGrafter"/>
</dbReference>
<feature type="binding site" evidence="9">
    <location>
        <begin position="282"/>
        <end position="284"/>
    </location>
    <ligand>
        <name>ATP</name>
        <dbReference type="ChEBI" id="CHEBI:30616"/>
    </ligand>
</feature>
<dbReference type="PROSITE" id="PS01076">
    <property type="entry name" value="ACETATE_KINASE_2"/>
    <property type="match status" value="1"/>
</dbReference>
<evidence type="ECO:0000313" key="12">
    <source>
        <dbReference type="EMBL" id="SPP97429.1"/>
    </source>
</evidence>
<feature type="binding site" evidence="9">
    <location>
        <begin position="207"/>
        <end position="211"/>
    </location>
    <ligand>
        <name>ATP</name>
        <dbReference type="ChEBI" id="CHEBI:30616"/>
    </ligand>
</feature>
<evidence type="ECO:0000256" key="2">
    <source>
        <dbReference type="ARBA" id="ARBA00022490"/>
    </source>
</evidence>
<protein>
    <recommendedName>
        <fullName evidence="9">Acetate kinase</fullName>
        <ecNumber evidence="9">2.7.2.1</ecNumber>
    </recommendedName>
    <alternativeName>
        <fullName evidence="9">Acetokinase</fullName>
    </alternativeName>
</protein>
<dbReference type="EC" id="2.7.2.1" evidence="9"/>
<dbReference type="InterPro" id="IPR000890">
    <property type="entry name" value="Aliphatic_acid_kin_short-chain"/>
</dbReference>
<dbReference type="Gene3D" id="3.30.420.40">
    <property type="match status" value="2"/>
</dbReference>
<feature type="site" description="Transition state stabilizer" evidence="9">
    <location>
        <position position="240"/>
    </location>
</feature>
<dbReference type="GO" id="GO:0006083">
    <property type="term" value="P:acetate metabolic process"/>
    <property type="evidence" value="ECO:0007669"/>
    <property type="project" value="TreeGrafter"/>
</dbReference>
<keyword evidence="8 9" id="KW-0460">Magnesium</keyword>
<name>A0A2U3Q7Z1_9BRAD</name>
<feature type="site" description="Transition state stabilizer" evidence="9">
    <location>
        <position position="180"/>
    </location>
</feature>
<feature type="binding site" evidence="9">
    <location>
        <position position="92"/>
    </location>
    <ligand>
        <name>substrate</name>
    </ligand>
</feature>
<dbReference type="PANTHER" id="PTHR21060:SF21">
    <property type="entry name" value="ACETATE KINASE"/>
    <property type="match status" value="1"/>
</dbReference>
<comment type="subunit">
    <text evidence="9">Homodimer.</text>
</comment>
<keyword evidence="5 9" id="KW-0547">Nucleotide-binding</keyword>
<dbReference type="SUPFAM" id="SSF53067">
    <property type="entry name" value="Actin-like ATPase domain"/>
    <property type="match status" value="2"/>
</dbReference>
<evidence type="ECO:0000256" key="9">
    <source>
        <dbReference type="HAMAP-Rule" id="MF_00020"/>
    </source>
</evidence>
<evidence type="ECO:0000256" key="10">
    <source>
        <dbReference type="RuleBase" id="RU003835"/>
    </source>
</evidence>
<evidence type="ECO:0000256" key="3">
    <source>
        <dbReference type="ARBA" id="ARBA00022679"/>
    </source>
</evidence>
<feature type="binding site" evidence="9">
    <location>
        <position position="16"/>
    </location>
    <ligand>
        <name>ATP</name>
        <dbReference type="ChEBI" id="CHEBI:30616"/>
    </ligand>
</feature>
<dbReference type="PROSITE" id="PS01075">
    <property type="entry name" value="ACETATE_KINASE_1"/>
    <property type="match status" value="1"/>
</dbReference>
<evidence type="ECO:0000256" key="5">
    <source>
        <dbReference type="ARBA" id="ARBA00022741"/>
    </source>
</evidence>
<keyword evidence="2 9" id="KW-0963">Cytoplasm</keyword>
<dbReference type="GO" id="GO:0006085">
    <property type="term" value="P:acetyl-CoA biosynthetic process"/>
    <property type="evidence" value="ECO:0007669"/>
    <property type="project" value="UniProtKB-UniRule"/>
</dbReference>
<feature type="binding site" evidence="9">
    <location>
        <position position="9"/>
    </location>
    <ligand>
        <name>Mg(2+)</name>
        <dbReference type="ChEBI" id="CHEBI:18420"/>
    </ligand>
</feature>
<dbReference type="EMBL" id="JAGIKT010000018">
    <property type="protein sequence ID" value="MBP0111538.1"/>
    <property type="molecule type" value="Genomic_DNA"/>
</dbReference>
<proteinExistence type="inferred from homology"/>
<dbReference type="InterPro" id="IPR023865">
    <property type="entry name" value="Aliphatic_acid_kinase_CS"/>
</dbReference>
<dbReference type="PRINTS" id="PR00471">
    <property type="entry name" value="ACETATEKNASE"/>
</dbReference>
<comment type="catalytic activity">
    <reaction evidence="9">
        <text>acetate + ATP = acetyl phosphate + ADP</text>
        <dbReference type="Rhea" id="RHEA:11352"/>
        <dbReference type="ChEBI" id="CHEBI:22191"/>
        <dbReference type="ChEBI" id="CHEBI:30089"/>
        <dbReference type="ChEBI" id="CHEBI:30616"/>
        <dbReference type="ChEBI" id="CHEBI:456216"/>
        <dbReference type="EC" id="2.7.2.1"/>
    </reaction>
</comment>
<keyword evidence="4 9" id="KW-0479">Metal-binding</keyword>
<evidence type="ECO:0000313" key="13">
    <source>
        <dbReference type="Proteomes" id="UP000246085"/>
    </source>
</evidence>
<keyword evidence="3 9" id="KW-0808">Transferase</keyword>
<reference evidence="11 14" key="2">
    <citation type="submission" date="2021-03" db="EMBL/GenBank/DDBJ databases">
        <title>Genome Sequence of Bradyrhizobium vignae strain ISRA400.</title>
        <authorList>
            <person name="Tisa L.S."/>
            <person name="Svistoonoff S."/>
            <person name="Hocher V."/>
            <person name="Fall S."/>
            <person name="Zaiya A."/>
            <person name="Naing D."/>
            <person name="Niang N."/>
            <person name="Diouf A."/>
            <person name="Dasylva M.C."/>
            <person name="Toure O."/>
            <person name="Gueye M."/>
            <person name="Gully D."/>
            <person name="Tisseyre P."/>
            <person name="Simpson S."/>
            <person name="Morris K."/>
            <person name="Thomas W.K."/>
        </authorList>
    </citation>
    <scope>NUCLEOTIDE SEQUENCE [LARGE SCALE GENOMIC DNA]</scope>
    <source>
        <strain evidence="11 14">ISRA400</strain>
    </source>
</reference>
<dbReference type="Proteomes" id="UP000669317">
    <property type="component" value="Unassembled WGS sequence"/>
</dbReference>
<comment type="subcellular location">
    <subcellularLocation>
        <location evidence="9">Cytoplasm</location>
    </subcellularLocation>
</comment>
<dbReference type="AlphaFoldDB" id="A0A2U3Q7Z1"/>
<dbReference type="PANTHER" id="PTHR21060">
    <property type="entry name" value="ACETATE KINASE"/>
    <property type="match status" value="1"/>
</dbReference>
<dbReference type="KEGG" id="bvz:BRAD3257_6534"/>
<dbReference type="HAMAP" id="MF_00020">
    <property type="entry name" value="Acetate_kinase"/>
    <property type="match status" value="1"/>
</dbReference>
<evidence type="ECO:0000256" key="8">
    <source>
        <dbReference type="ARBA" id="ARBA00022842"/>
    </source>
</evidence>
<reference evidence="12 13" key="1">
    <citation type="submission" date="2018-03" db="EMBL/GenBank/DDBJ databases">
        <authorList>
            <person name="Gully D."/>
        </authorList>
    </citation>
    <scope>NUCLEOTIDE SEQUENCE [LARGE SCALE GENOMIC DNA]</scope>
    <source>
        <strain evidence="12">ORS3257</strain>
    </source>
</reference>
<dbReference type="Proteomes" id="UP000246085">
    <property type="component" value="Chromosome BRAD3257"/>
</dbReference>
<feature type="active site" description="Proton donor/acceptor" evidence="9">
    <location>
        <position position="149"/>
    </location>
</feature>
<dbReference type="EMBL" id="LS398110">
    <property type="protein sequence ID" value="SPP97429.1"/>
    <property type="molecule type" value="Genomic_DNA"/>
</dbReference>
<accession>A0A2U3Q7Z1</accession>
<feature type="binding site" evidence="9">
    <location>
        <position position="378"/>
    </location>
    <ligand>
        <name>Mg(2+)</name>
        <dbReference type="ChEBI" id="CHEBI:18420"/>
    </ligand>
</feature>
<dbReference type="PIRSF" id="PIRSF000722">
    <property type="entry name" value="Acetate_prop_kin"/>
    <property type="match status" value="1"/>
</dbReference>
<comment type="function">
    <text evidence="9">Catalyzes the formation of acetyl phosphate from acetate and ATP. Can also catalyze the reverse reaction.</text>
</comment>
<gene>
    <name evidence="9 12" type="primary">ackA</name>
    <name evidence="12" type="ORF">BRAD3257_6534</name>
    <name evidence="11" type="ORF">JWS04_10645</name>
</gene>
<accession>A0A4Q0QR42</accession>
<dbReference type="GO" id="GO:0008776">
    <property type="term" value="F:acetate kinase activity"/>
    <property type="evidence" value="ECO:0007669"/>
    <property type="project" value="UniProtKB-UniRule"/>
</dbReference>
<evidence type="ECO:0000256" key="6">
    <source>
        <dbReference type="ARBA" id="ARBA00022777"/>
    </source>
</evidence>
<dbReference type="UniPathway" id="UPA00340">
    <property type="reaction ID" value="UER00458"/>
</dbReference>
<keyword evidence="6 9" id="KW-0418">Kinase</keyword>
<dbReference type="NCBIfam" id="TIGR00016">
    <property type="entry name" value="ackA"/>
    <property type="match status" value="1"/>
</dbReference>
<sequence length="406" mass="43297">MSNTVLALNSGSSSIKFGLFEIAAADPILLCKGQLDEHEAKPRLIVRSAAGEDLVETRRDASDAEDGHLFADVLAFVEDRFGERSLRAVGHRIVHGGPDYSGPVVLTDDLTAKLQALTPLAPLHQPRCLAPVRTLAALRPGLTQIACFDTAFHHGLAPPASRFAIPRRFEARGVRRYGFHGLSFEYVAGRLAEIAPELTARRIVIAHLGNGASLCALRNGRSVDTTMGLTPLDGLVMGTRCGTIDPGVLLYLQQHENMSVEEVQHLLYHESGLFGVSGTSADMRTLLASGEAAAREAVDLFVFRAAQGIAMMSTTLEGLDGLIFTGGIGEHAKEIRGAIGECLAWMGVRIDAAANDAARECISRGDGSVEVFVVPTNEELTIARHCARVLRAMATPGGRSVLSAFA</sequence>
<comment type="similarity">
    <text evidence="1 9 10">Belongs to the acetokinase family.</text>
</comment>
<dbReference type="Pfam" id="PF00871">
    <property type="entry name" value="Acetate_kinase"/>
    <property type="match status" value="1"/>
</dbReference>